<protein>
    <submittedName>
        <fullName evidence="6">Atlastin-2</fullName>
    </submittedName>
</protein>
<feature type="region of interest" description="Disordered" evidence="4">
    <location>
        <begin position="1"/>
        <end position="46"/>
    </location>
</feature>
<dbReference type="PROSITE" id="PS51715">
    <property type="entry name" value="G_GB1_RHD3"/>
    <property type="match status" value="1"/>
</dbReference>
<dbReference type="InterPro" id="IPR015894">
    <property type="entry name" value="Guanylate-bd_N"/>
</dbReference>
<name>A0A6F9D6I7_9ASCI</name>
<feature type="compositionally biased region" description="Polar residues" evidence="4">
    <location>
        <begin position="12"/>
        <end position="22"/>
    </location>
</feature>
<gene>
    <name evidence="6" type="primary">Atl2-003</name>
</gene>
<dbReference type="GO" id="GO:0003924">
    <property type="term" value="F:GTPase activity"/>
    <property type="evidence" value="ECO:0007669"/>
    <property type="project" value="InterPro"/>
</dbReference>
<dbReference type="InterPro" id="IPR030386">
    <property type="entry name" value="G_GB1_RHD3_dom"/>
</dbReference>
<evidence type="ECO:0000256" key="2">
    <source>
        <dbReference type="ARBA" id="ARBA00023134"/>
    </source>
</evidence>
<dbReference type="Gene3D" id="3.40.50.300">
    <property type="entry name" value="P-loop containing nucleotide triphosphate hydrolases"/>
    <property type="match status" value="1"/>
</dbReference>
<evidence type="ECO:0000256" key="4">
    <source>
        <dbReference type="SAM" id="MobiDB-lite"/>
    </source>
</evidence>
<evidence type="ECO:0000259" key="5">
    <source>
        <dbReference type="PROSITE" id="PS51715"/>
    </source>
</evidence>
<comment type="similarity">
    <text evidence="3">Belongs to the TRAFAC class dynamin-like GTPase superfamily. GB1/RHD3 GTPase family.</text>
</comment>
<keyword evidence="1" id="KW-0547">Nucleotide-binding</keyword>
<proteinExistence type="evidence at transcript level"/>
<dbReference type="EMBL" id="LR783155">
    <property type="protein sequence ID" value="CAB3224308.1"/>
    <property type="molecule type" value="mRNA"/>
</dbReference>
<dbReference type="PANTHER" id="PTHR10751">
    <property type="entry name" value="GUANYLATE BINDING PROTEIN"/>
    <property type="match status" value="1"/>
</dbReference>
<keyword evidence="2" id="KW-0342">GTP-binding</keyword>
<evidence type="ECO:0000256" key="3">
    <source>
        <dbReference type="PROSITE-ProRule" id="PRU01052"/>
    </source>
</evidence>
<dbReference type="Pfam" id="PF02263">
    <property type="entry name" value="GBP"/>
    <property type="match status" value="1"/>
</dbReference>
<dbReference type="AlphaFoldDB" id="A0A6F9D6I7"/>
<dbReference type="SUPFAM" id="SSF52540">
    <property type="entry name" value="P-loop containing nucleoside triphosphate hydrolases"/>
    <property type="match status" value="1"/>
</dbReference>
<feature type="domain" description="GB1/RHD3-type G" evidence="5">
    <location>
        <begin position="106"/>
        <end position="363"/>
    </location>
</feature>
<dbReference type="GO" id="GO:0005525">
    <property type="term" value="F:GTP binding"/>
    <property type="evidence" value="ECO:0007669"/>
    <property type="project" value="UniProtKB-KW"/>
</dbReference>
<reference evidence="6" key="1">
    <citation type="submission" date="2020-04" db="EMBL/GenBank/DDBJ databases">
        <authorList>
            <person name="Neveu A P."/>
        </authorList>
    </citation>
    <scope>NUCLEOTIDE SEQUENCE</scope>
    <source>
        <tissue evidence="6">Whole embryo</tissue>
    </source>
</reference>
<dbReference type="CDD" id="cd01851">
    <property type="entry name" value="GBP"/>
    <property type="match status" value="1"/>
</dbReference>
<accession>A0A6F9D6I7</accession>
<evidence type="ECO:0000313" key="6">
    <source>
        <dbReference type="EMBL" id="CAB3224308.1"/>
    </source>
</evidence>
<organism evidence="6">
    <name type="scientific">Phallusia mammillata</name>
    <dbReference type="NCBI Taxonomy" id="59560"/>
    <lineage>
        <taxon>Eukaryota</taxon>
        <taxon>Metazoa</taxon>
        <taxon>Chordata</taxon>
        <taxon>Tunicata</taxon>
        <taxon>Ascidiacea</taxon>
        <taxon>Phlebobranchia</taxon>
        <taxon>Ascidiidae</taxon>
        <taxon>Phallusia</taxon>
    </lineage>
</organism>
<dbReference type="InterPro" id="IPR027417">
    <property type="entry name" value="P-loop_NTPase"/>
</dbReference>
<evidence type="ECO:0000256" key="1">
    <source>
        <dbReference type="ARBA" id="ARBA00022741"/>
    </source>
</evidence>
<sequence>MEEGRCDPTVHGLSSKNHTNLDSGAPEPYSGRQAQEQPQNGEEKSSVSYLTVAGQKVYETGKSVVSGTKKRILGQNEKPFAVLISPEEGADVTRKKLENLFKNVKDKPVAIYSISGAFRKGKSFLLNLFIKYLEKLEAGNGQEVGHNWMDAKNNALGGFSWRGGMEPNTQGILIYSKPFVIKNLKGRKTAVFLMDTQGLFDSDSSMTKCSSIFALSTLISSMQIYNLSQQIQEDNLQYLQLFTDYGRALHEIATSNKNQKPFQHLMFLIRDWPHESEGFGWEGGKKVLTKILVTKKSADDDLKSVRKYIMASFETVECFLMPHPGREIASRKDGDNTFEPHKMDEMFRAYVDSLARDLFSPQRLALKRIGGKEGTCGNMIDLISGMLHNFNPKTAPHISTLFQSAAEHTATNTLEECDDFCEQLWNDILKVSERVGG</sequence>